<proteinExistence type="predicted"/>
<keyword evidence="3" id="KW-0804">Transcription</keyword>
<dbReference type="PANTHER" id="PTHR30136:SF34">
    <property type="entry name" value="TRANSCRIPTIONAL REGULATOR"/>
    <property type="match status" value="1"/>
</dbReference>
<keyword evidence="1" id="KW-0805">Transcription regulation</keyword>
<dbReference type="PROSITE" id="PS51078">
    <property type="entry name" value="ICLR_ED"/>
    <property type="match status" value="1"/>
</dbReference>
<dbReference type="EMBL" id="JBHUIR010000062">
    <property type="protein sequence ID" value="MFD2261181.1"/>
    <property type="molecule type" value="Genomic_DNA"/>
</dbReference>
<dbReference type="Pfam" id="PF09339">
    <property type="entry name" value="HTH_IclR"/>
    <property type="match status" value="1"/>
</dbReference>
<evidence type="ECO:0000313" key="7">
    <source>
        <dbReference type="Proteomes" id="UP001597373"/>
    </source>
</evidence>
<dbReference type="SUPFAM" id="SSF55781">
    <property type="entry name" value="GAF domain-like"/>
    <property type="match status" value="1"/>
</dbReference>
<protein>
    <submittedName>
        <fullName evidence="6">IclR family transcriptional regulator</fullName>
    </submittedName>
</protein>
<feature type="domain" description="IclR-ED" evidence="5">
    <location>
        <begin position="73"/>
        <end position="256"/>
    </location>
</feature>
<dbReference type="SUPFAM" id="SSF46785">
    <property type="entry name" value="Winged helix' DNA-binding domain"/>
    <property type="match status" value="1"/>
</dbReference>
<dbReference type="Gene3D" id="3.30.450.40">
    <property type="match status" value="1"/>
</dbReference>
<evidence type="ECO:0000259" key="4">
    <source>
        <dbReference type="PROSITE" id="PS51077"/>
    </source>
</evidence>
<dbReference type="Pfam" id="PF01614">
    <property type="entry name" value="IclR_C"/>
    <property type="match status" value="1"/>
</dbReference>
<comment type="caution">
    <text evidence="6">The sequence shown here is derived from an EMBL/GenBank/DDBJ whole genome shotgun (WGS) entry which is preliminary data.</text>
</comment>
<feature type="domain" description="HTH iclR-type" evidence="4">
    <location>
        <begin position="12"/>
        <end position="79"/>
    </location>
</feature>
<dbReference type="InterPro" id="IPR014757">
    <property type="entry name" value="Tscrpt_reg_IclR_C"/>
</dbReference>
<dbReference type="PROSITE" id="PS51077">
    <property type="entry name" value="HTH_ICLR"/>
    <property type="match status" value="1"/>
</dbReference>
<dbReference type="InterPro" id="IPR029016">
    <property type="entry name" value="GAF-like_dom_sf"/>
</dbReference>
<evidence type="ECO:0000313" key="6">
    <source>
        <dbReference type="EMBL" id="MFD2261181.1"/>
    </source>
</evidence>
<gene>
    <name evidence="6" type="ORF">ACFSMZ_15630</name>
</gene>
<dbReference type="SMART" id="SM00346">
    <property type="entry name" value="HTH_ICLR"/>
    <property type="match status" value="1"/>
</dbReference>
<dbReference type="InterPro" id="IPR005471">
    <property type="entry name" value="Tscrpt_reg_IclR_N"/>
</dbReference>
<reference evidence="7" key="1">
    <citation type="journal article" date="2019" name="Int. J. Syst. Evol. Microbiol.">
        <title>The Global Catalogue of Microorganisms (GCM) 10K type strain sequencing project: providing services to taxonomists for standard genome sequencing and annotation.</title>
        <authorList>
            <consortium name="The Broad Institute Genomics Platform"/>
            <consortium name="The Broad Institute Genome Sequencing Center for Infectious Disease"/>
            <person name="Wu L."/>
            <person name="Ma J."/>
        </authorList>
    </citation>
    <scope>NUCLEOTIDE SEQUENCE [LARGE SCALE GENOMIC DNA]</scope>
    <source>
        <strain evidence="7">KCTC 23707</strain>
    </source>
</reference>
<dbReference type="Gene3D" id="1.10.10.10">
    <property type="entry name" value="Winged helix-like DNA-binding domain superfamily/Winged helix DNA-binding domain"/>
    <property type="match status" value="1"/>
</dbReference>
<keyword evidence="2" id="KW-0238">DNA-binding</keyword>
<evidence type="ECO:0000259" key="5">
    <source>
        <dbReference type="PROSITE" id="PS51078"/>
    </source>
</evidence>
<dbReference type="PANTHER" id="PTHR30136">
    <property type="entry name" value="HELIX-TURN-HELIX TRANSCRIPTIONAL REGULATOR, ICLR FAMILY"/>
    <property type="match status" value="1"/>
</dbReference>
<evidence type="ECO:0000256" key="1">
    <source>
        <dbReference type="ARBA" id="ARBA00023015"/>
    </source>
</evidence>
<dbReference type="RefSeq" id="WP_345099838.1">
    <property type="nucleotide sequence ID" value="NZ_BAABGS010000071.1"/>
</dbReference>
<dbReference type="InterPro" id="IPR036388">
    <property type="entry name" value="WH-like_DNA-bd_sf"/>
</dbReference>
<organism evidence="6 7">
    <name type="scientific">Chelativorans composti</name>
    <dbReference type="NCBI Taxonomy" id="768533"/>
    <lineage>
        <taxon>Bacteria</taxon>
        <taxon>Pseudomonadati</taxon>
        <taxon>Pseudomonadota</taxon>
        <taxon>Alphaproteobacteria</taxon>
        <taxon>Hyphomicrobiales</taxon>
        <taxon>Phyllobacteriaceae</taxon>
        <taxon>Chelativorans</taxon>
    </lineage>
</organism>
<dbReference type="InterPro" id="IPR050707">
    <property type="entry name" value="HTH_MetabolicPath_Reg"/>
</dbReference>
<sequence>MAHAEHKGGDFVSGFAKGLSVIGAFGEDAPRLSITDVARRTGLDRASARRLLLTLVQLGYATHDGKYFELTHRILRLGQSYLSTTPLSAILQPYLERLCETGGQSCSAAVLDEAEIVYIARASRRRVMSINLGPGSRLPAYCSSMGRVLLASLPEEEVRELLKGRPLRANTERTITDLERLMEELLRVRSQGYALVDQELEMGLCSIAVPLRNRTDRIVAALNIGAPAASVTPAQLVEQYLPMLKDVAERARLDLR</sequence>
<accession>A0ABW5DMI1</accession>
<dbReference type="InterPro" id="IPR012794">
    <property type="entry name" value="PcaR_PcaU"/>
</dbReference>
<evidence type="ECO:0000256" key="3">
    <source>
        <dbReference type="ARBA" id="ARBA00023163"/>
    </source>
</evidence>
<name>A0ABW5DMI1_9HYPH</name>
<keyword evidence="7" id="KW-1185">Reference proteome</keyword>
<dbReference type="NCBIfam" id="TIGR02431">
    <property type="entry name" value="pcaR_pcaU"/>
    <property type="match status" value="1"/>
</dbReference>
<dbReference type="Proteomes" id="UP001597373">
    <property type="component" value="Unassembled WGS sequence"/>
</dbReference>
<evidence type="ECO:0000256" key="2">
    <source>
        <dbReference type="ARBA" id="ARBA00023125"/>
    </source>
</evidence>
<dbReference type="InterPro" id="IPR036390">
    <property type="entry name" value="WH_DNA-bd_sf"/>
</dbReference>